<evidence type="ECO:0000313" key="3">
    <source>
        <dbReference type="Proteomes" id="UP001396898"/>
    </source>
</evidence>
<keyword evidence="1" id="KW-0472">Membrane</keyword>
<keyword evidence="1" id="KW-0812">Transmembrane</keyword>
<organism evidence="2 3">
    <name type="scientific">Apiospora marii</name>
    <dbReference type="NCBI Taxonomy" id="335849"/>
    <lineage>
        <taxon>Eukaryota</taxon>
        <taxon>Fungi</taxon>
        <taxon>Dikarya</taxon>
        <taxon>Ascomycota</taxon>
        <taxon>Pezizomycotina</taxon>
        <taxon>Sordariomycetes</taxon>
        <taxon>Xylariomycetidae</taxon>
        <taxon>Amphisphaeriales</taxon>
        <taxon>Apiosporaceae</taxon>
        <taxon>Apiospora</taxon>
    </lineage>
</organism>
<proteinExistence type="predicted"/>
<keyword evidence="3" id="KW-1185">Reference proteome</keyword>
<name>A0ABR1RKD2_9PEZI</name>
<comment type="caution">
    <text evidence="2">The sequence shown here is derived from an EMBL/GenBank/DDBJ whole genome shotgun (WGS) entry which is preliminary data.</text>
</comment>
<feature type="transmembrane region" description="Helical" evidence="1">
    <location>
        <begin position="150"/>
        <end position="171"/>
    </location>
</feature>
<gene>
    <name evidence="2" type="ORF">PG991_009567</name>
</gene>
<accession>A0ABR1RKD2</accession>
<feature type="transmembrane region" description="Helical" evidence="1">
    <location>
        <begin position="122"/>
        <end position="144"/>
    </location>
</feature>
<dbReference type="EMBL" id="JAQQWI010000014">
    <property type="protein sequence ID" value="KAK8013296.1"/>
    <property type="molecule type" value="Genomic_DNA"/>
</dbReference>
<reference evidence="2 3" key="1">
    <citation type="submission" date="2023-01" db="EMBL/GenBank/DDBJ databases">
        <title>Analysis of 21 Apiospora genomes using comparative genomics revels a genus with tremendous synthesis potential of carbohydrate active enzymes and secondary metabolites.</title>
        <authorList>
            <person name="Sorensen T."/>
        </authorList>
    </citation>
    <scope>NUCLEOTIDE SEQUENCE [LARGE SCALE GENOMIC DNA]</scope>
    <source>
        <strain evidence="2 3">CBS 20057</strain>
    </source>
</reference>
<sequence length="180" mass="19709">MAKSFFLAPSRVEYVNFELMQRRQTGECVGNFQINSVPSIKEVLSRQYTFWPCPPVIGGIPIQSHIFMHSFLTPGDHGTTRDFERLPKKLHSKLICSAGATNARQVPMGWGIYIVEDLNTELLAALLLLVLLVVLIITAVWSVYNDDIQGGMGIGQFAIAFVTGVLATGALKNRASLGAS</sequence>
<protein>
    <submittedName>
        <fullName evidence="2">Uncharacterized protein</fullName>
    </submittedName>
</protein>
<evidence type="ECO:0000313" key="2">
    <source>
        <dbReference type="EMBL" id="KAK8013296.1"/>
    </source>
</evidence>
<evidence type="ECO:0000256" key="1">
    <source>
        <dbReference type="SAM" id="Phobius"/>
    </source>
</evidence>
<dbReference type="Proteomes" id="UP001396898">
    <property type="component" value="Unassembled WGS sequence"/>
</dbReference>
<keyword evidence="1" id="KW-1133">Transmembrane helix</keyword>